<dbReference type="SMART" id="SM00195">
    <property type="entry name" value="DSPc"/>
    <property type="match status" value="1"/>
</dbReference>
<protein>
    <recommendedName>
        <fullName evidence="2">protein-tyrosine-phosphatase</fullName>
        <ecNumber evidence="2">3.1.3.48</ecNumber>
    </recommendedName>
</protein>
<evidence type="ECO:0000256" key="3">
    <source>
        <dbReference type="ARBA" id="ARBA00022801"/>
    </source>
</evidence>
<dbReference type="PROSITE" id="PS50056">
    <property type="entry name" value="TYR_PHOSPHATASE_2"/>
    <property type="match status" value="1"/>
</dbReference>
<dbReference type="InterPro" id="IPR000387">
    <property type="entry name" value="Tyr_Pase_dom"/>
</dbReference>
<evidence type="ECO:0000256" key="5">
    <source>
        <dbReference type="SAM" id="MobiDB-lite"/>
    </source>
</evidence>
<evidence type="ECO:0000256" key="4">
    <source>
        <dbReference type="ARBA" id="ARBA00022912"/>
    </source>
</evidence>
<feature type="compositionally biased region" description="Low complexity" evidence="5">
    <location>
        <begin position="225"/>
        <end position="236"/>
    </location>
</feature>
<dbReference type="Gene3D" id="3.90.190.10">
    <property type="entry name" value="Protein tyrosine phosphatase superfamily"/>
    <property type="match status" value="1"/>
</dbReference>
<dbReference type="PANTHER" id="PTHR45848">
    <property type="entry name" value="DUAL SPECIFICITY PROTEIN PHOSPHATASE 12 FAMILY MEMBER"/>
    <property type="match status" value="1"/>
</dbReference>
<comment type="caution">
    <text evidence="8">The sequence shown here is derived from an EMBL/GenBank/DDBJ whole genome shotgun (WGS) entry which is preliminary data.</text>
</comment>
<dbReference type="SUPFAM" id="SSF52799">
    <property type="entry name" value="(Phosphotyrosine protein) phosphatases II"/>
    <property type="match status" value="1"/>
</dbReference>
<name>A0ABR3A2C0_9AGAR</name>
<feature type="region of interest" description="Disordered" evidence="5">
    <location>
        <begin position="179"/>
        <end position="202"/>
    </location>
</feature>
<dbReference type="PROSITE" id="PS50054">
    <property type="entry name" value="TYR_PHOSPHATASE_DUAL"/>
    <property type="match status" value="1"/>
</dbReference>
<proteinExistence type="inferred from homology"/>
<evidence type="ECO:0000259" key="6">
    <source>
        <dbReference type="PROSITE" id="PS50054"/>
    </source>
</evidence>
<dbReference type="InterPro" id="IPR029021">
    <property type="entry name" value="Prot-tyrosine_phosphatase-like"/>
</dbReference>
<dbReference type="EMBL" id="JBBXMP010000028">
    <property type="protein sequence ID" value="KAL0067179.1"/>
    <property type="molecule type" value="Genomic_DNA"/>
</dbReference>
<dbReference type="CDD" id="cd14498">
    <property type="entry name" value="DSP"/>
    <property type="match status" value="1"/>
</dbReference>
<feature type="domain" description="Tyrosine specific protein phosphatases" evidence="7">
    <location>
        <begin position="61"/>
        <end position="119"/>
    </location>
</feature>
<comment type="similarity">
    <text evidence="1">Belongs to the protein-tyrosine phosphatase family. Non-receptor class dual specificity subfamily.</text>
</comment>
<dbReference type="InterPro" id="IPR000340">
    <property type="entry name" value="Dual-sp_phosphatase_cat-dom"/>
</dbReference>
<feature type="compositionally biased region" description="Low complexity" evidence="5">
    <location>
        <begin position="180"/>
        <end position="191"/>
    </location>
</feature>
<feature type="compositionally biased region" description="Polar residues" evidence="5">
    <location>
        <begin position="238"/>
        <end position="296"/>
    </location>
</feature>
<feature type="compositionally biased region" description="Polar residues" evidence="5">
    <location>
        <begin position="308"/>
        <end position="320"/>
    </location>
</feature>
<feature type="region of interest" description="Disordered" evidence="5">
    <location>
        <begin position="348"/>
        <end position="430"/>
    </location>
</feature>
<feature type="domain" description="Tyrosine-protein phosphatase" evidence="6">
    <location>
        <begin position="1"/>
        <end position="140"/>
    </location>
</feature>
<gene>
    <name evidence="8" type="primary">YVH1</name>
    <name evidence="8" type="ORF">AAF712_005749</name>
</gene>
<evidence type="ECO:0000259" key="7">
    <source>
        <dbReference type="PROSITE" id="PS50056"/>
    </source>
</evidence>
<keyword evidence="9" id="KW-1185">Reference proteome</keyword>
<dbReference type="PANTHER" id="PTHR45848:SF4">
    <property type="entry name" value="DUAL SPECIFICITY PROTEIN PHOSPHATASE 12"/>
    <property type="match status" value="1"/>
</dbReference>
<evidence type="ECO:0000256" key="1">
    <source>
        <dbReference type="ARBA" id="ARBA00008601"/>
    </source>
</evidence>
<dbReference type="InterPro" id="IPR020422">
    <property type="entry name" value="TYR_PHOSPHATASE_DUAL_dom"/>
</dbReference>
<accession>A0ABR3A2C0</accession>
<dbReference type="EC" id="3.1.3.48" evidence="2"/>
<evidence type="ECO:0000313" key="9">
    <source>
        <dbReference type="Proteomes" id="UP001437256"/>
    </source>
</evidence>
<evidence type="ECO:0000313" key="8">
    <source>
        <dbReference type="EMBL" id="KAL0067179.1"/>
    </source>
</evidence>
<organism evidence="8 9">
    <name type="scientific">Marasmius tenuissimus</name>
    <dbReference type="NCBI Taxonomy" id="585030"/>
    <lineage>
        <taxon>Eukaryota</taxon>
        <taxon>Fungi</taxon>
        <taxon>Dikarya</taxon>
        <taxon>Basidiomycota</taxon>
        <taxon>Agaricomycotina</taxon>
        <taxon>Agaricomycetes</taxon>
        <taxon>Agaricomycetidae</taxon>
        <taxon>Agaricales</taxon>
        <taxon>Marasmiineae</taxon>
        <taxon>Marasmiaceae</taxon>
        <taxon>Marasmius</taxon>
    </lineage>
</organism>
<dbReference type="Pfam" id="PF00782">
    <property type="entry name" value="DSPc"/>
    <property type="match status" value="1"/>
</dbReference>
<sequence length="563" mass="60620">MDEIIPGLWIGNLPSALDVETLKANNIFSILSAMRGKVSIHETFIKHQILLDDTEEADILQHFLPSISFIQAEVSKGRGVLVHCQAGISRSVAIVAAYLMYDQNLTPEEALDLIQKSRPIADPNPGFLTQLHIFHSASYKISGRDKNTRLFYLERTVEEVLIKLDGDGSVPSTEMFAKFPQTPTASTPTTPGGHNKGPRRRIRCKMCRQELAAREHMLDHGQLGPATPASATPVASRRPSTNQRPSRNSITMTPAHTTSTAGPNQVQPLSRNSSLSKSPTDTRPRRSSQLARSPSIPTGDDEEKKQGDSTTSDGANGQKMSTERRPSGSAPLKPFANISRTMMDSLSMSALESSDEDEGEGGDDKTPIRRHGSNVDESIQLGRRASDAMRGPTPMLSPVAGEGSTSNGAVGTTEAASSVEDKTRAPPPKLDSPYFANPNELAAQLNANPKLAALRSPVSITPSGITPLAGSPAASPLVESPTSKVISPPIITNPKCSGYFVEPMKWMEPFLEEGQIAGKIVCPNKKCGVKLGNYDWAGVCCGCKEWVIPGFCINRSKVDEIVH</sequence>
<keyword evidence="4" id="KW-0904">Protein phosphatase</keyword>
<dbReference type="Proteomes" id="UP001437256">
    <property type="component" value="Unassembled WGS sequence"/>
</dbReference>
<evidence type="ECO:0000256" key="2">
    <source>
        <dbReference type="ARBA" id="ARBA00013064"/>
    </source>
</evidence>
<feature type="region of interest" description="Disordered" evidence="5">
    <location>
        <begin position="218"/>
        <end position="335"/>
    </location>
</feature>
<keyword evidence="3" id="KW-0378">Hydrolase</keyword>
<feature type="compositionally biased region" description="Polar residues" evidence="5">
    <location>
        <begin position="403"/>
        <end position="416"/>
    </location>
</feature>
<reference evidence="8 9" key="1">
    <citation type="submission" date="2024-05" db="EMBL/GenBank/DDBJ databases">
        <title>A draft genome resource for the thread blight pathogen Marasmius tenuissimus strain MS-2.</title>
        <authorList>
            <person name="Yulfo-Soto G.E."/>
            <person name="Baruah I.K."/>
            <person name="Amoako-Attah I."/>
            <person name="Bukari Y."/>
            <person name="Meinhardt L.W."/>
            <person name="Bailey B.A."/>
            <person name="Cohen S.P."/>
        </authorList>
    </citation>
    <scope>NUCLEOTIDE SEQUENCE [LARGE SCALE GENOMIC DNA]</scope>
    <source>
        <strain evidence="8 9">MS-2</strain>
    </source>
</reference>